<feature type="compositionally biased region" description="Polar residues" evidence="1">
    <location>
        <begin position="297"/>
        <end position="308"/>
    </location>
</feature>
<reference evidence="3 4" key="1">
    <citation type="journal article" date="2020" name="ISME J.">
        <title>Uncovering the hidden diversity of litter-decomposition mechanisms in mushroom-forming fungi.</title>
        <authorList>
            <person name="Floudas D."/>
            <person name="Bentzer J."/>
            <person name="Ahren D."/>
            <person name="Johansson T."/>
            <person name="Persson P."/>
            <person name="Tunlid A."/>
        </authorList>
    </citation>
    <scope>NUCLEOTIDE SEQUENCE [LARGE SCALE GENOMIC DNA]</scope>
    <source>
        <strain evidence="3 4">CBS 101986</strain>
    </source>
</reference>
<dbReference type="EMBL" id="JAACJJ010000056">
    <property type="protein sequence ID" value="KAF5312316.1"/>
    <property type="molecule type" value="Genomic_DNA"/>
</dbReference>
<dbReference type="CDD" id="cd00024">
    <property type="entry name" value="CD_CSD"/>
    <property type="match status" value="1"/>
</dbReference>
<dbReference type="AlphaFoldDB" id="A0A8H5AX38"/>
<dbReference type="Pfam" id="PF00385">
    <property type="entry name" value="Chromo"/>
    <property type="match status" value="1"/>
</dbReference>
<dbReference type="InterPro" id="IPR000953">
    <property type="entry name" value="Chromo/chromo_shadow_dom"/>
</dbReference>
<feature type="compositionally biased region" description="Acidic residues" evidence="1">
    <location>
        <begin position="235"/>
        <end position="248"/>
    </location>
</feature>
<protein>
    <recommendedName>
        <fullName evidence="2">Chromo domain-containing protein</fullName>
    </recommendedName>
</protein>
<proteinExistence type="predicted"/>
<dbReference type="Gene3D" id="2.40.50.40">
    <property type="match status" value="1"/>
</dbReference>
<feature type="compositionally biased region" description="Basic residues" evidence="1">
    <location>
        <begin position="280"/>
        <end position="289"/>
    </location>
</feature>
<dbReference type="GO" id="GO:0006338">
    <property type="term" value="P:chromatin remodeling"/>
    <property type="evidence" value="ECO:0007669"/>
    <property type="project" value="UniProtKB-ARBA"/>
</dbReference>
<feature type="compositionally biased region" description="Acidic residues" evidence="1">
    <location>
        <begin position="428"/>
        <end position="438"/>
    </location>
</feature>
<comment type="caution">
    <text evidence="3">The sequence shown here is derived from an EMBL/GenBank/DDBJ whole genome shotgun (WGS) entry which is preliminary data.</text>
</comment>
<evidence type="ECO:0000256" key="1">
    <source>
        <dbReference type="SAM" id="MobiDB-lite"/>
    </source>
</evidence>
<dbReference type="PROSITE" id="PS50013">
    <property type="entry name" value="CHROMO_2"/>
    <property type="match status" value="1"/>
</dbReference>
<dbReference type="Proteomes" id="UP000567179">
    <property type="component" value="Unassembled WGS sequence"/>
</dbReference>
<dbReference type="InterPro" id="IPR016197">
    <property type="entry name" value="Chromo-like_dom_sf"/>
</dbReference>
<dbReference type="OrthoDB" id="2553626at2759"/>
<feature type="compositionally biased region" description="Acidic residues" evidence="1">
    <location>
        <begin position="373"/>
        <end position="382"/>
    </location>
</feature>
<evidence type="ECO:0000313" key="4">
    <source>
        <dbReference type="Proteomes" id="UP000567179"/>
    </source>
</evidence>
<sequence>MDSPGHTAGRAKPRPIELHRSALTELEYDCYMATLSELLSQSSGGPLQGQMGSSDSLMDISLESEMVALREARAWLRGRFQSVPATMVDEILHLFPSPLTGDKELTGAQFFAAFRLMFHAQDGMRELDRTLVFMPAAITFATSYGITDPVTDTDSNVRMTSPAEASKNESSCAPTAALTRGLVKKLNEKSKSSTTDRASPLPIKTPAPKPKATATATHKASSQKLVPAKRTISVESEDDGDEKDDEDADSNKADKTKKNCVKSVAPRTQPKSHTTGSPAKKPRRTNAGKRKSDTTWEETTAKATGSTRAQKRPPASAPIAAKRTTATPAPGTILSQQIKKPRQYDAPVPLPGNARMIRPPIIPPLQRQKPEPLEEEESDSDSPESVSLRQNQVKSVSNSESKERLKSRSDELESEDSGDPNKTKSDSSDSDSGSENENGDGPVDSKKASPASAKRSRGVKGVEKPSDGFPRPPPTKERLYKVDAITSSRTSPTGAVELHVSWQGYPPSESTWEPLAAVKHTAAYVRWAAMWERLNDKGLKDVQVVGNKKRDIINERKHEQRRIQEVGTSVDEAIWLPTKEVNEMLAKIKQAILEDQQKMADGT</sequence>
<feature type="compositionally biased region" description="Polar residues" evidence="1">
    <location>
        <begin position="389"/>
        <end position="399"/>
    </location>
</feature>
<feature type="compositionally biased region" description="Low complexity" evidence="1">
    <location>
        <begin position="210"/>
        <end position="220"/>
    </location>
</feature>
<dbReference type="InterPro" id="IPR023780">
    <property type="entry name" value="Chromo_domain"/>
</dbReference>
<accession>A0A8H5AX38</accession>
<keyword evidence="4" id="KW-1185">Reference proteome</keyword>
<feature type="region of interest" description="Disordered" evidence="1">
    <location>
        <begin position="151"/>
        <end position="480"/>
    </location>
</feature>
<feature type="domain" description="Chromo" evidence="2">
    <location>
        <begin position="480"/>
        <end position="519"/>
    </location>
</feature>
<gene>
    <name evidence="3" type="ORF">D9619_002405</name>
</gene>
<evidence type="ECO:0000313" key="3">
    <source>
        <dbReference type="EMBL" id="KAF5312316.1"/>
    </source>
</evidence>
<dbReference type="SUPFAM" id="SSF54160">
    <property type="entry name" value="Chromo domain-like"/>
    <property type="match status" value="1"/>
</dbReference>
<evidence type="ECO:0000259" key="2">
    <source>
        <dbReference type="PROSITE" id="PS50013"/>
    </source>
</evidence>
<organism evidence="3 4">
    <name type="scientific">Psilocybe cf. subviscida</name>
    <dbReference type="NCBI Taxonomy" id="2480587"/>
    <lineage>
        <taxon>Eukaryota</taxon>
        <taxon>Fungi</taxon>
        <taxon>Dikarya</taxon>
        <taxon>Basidiomycota</taxon>
        <taxon>Agaricomycotina</taxon>
        <taxon>Agaricomycetes</taxon>
        <taxon>Agaricomycetidae</taxon>
        <taxon>Agaricales</taxon>
        <taxon>Agaricineae</taxon>
        <taxon>Strophariaceae</taxon>
        <taxon>Psilocybe</taxon>
    </lineage>
</organism>
<name>A0A8H5AX38_9AGAR</name>
<feature type="compositionally biased region" description="Basic and acidic residues" evidence="1">
    <location>
        <begin position="400"/>
        <end position="411"/>
    </location>
</feature>